<keyword evidence="4 5" id="KW-0732">Signal</keyword>
<comment type="subcellular location">
    <subcellularLocation>
        <location evidence="1">Cell envelope</location>
    </subcellularLocation>
</comment>
<dbReference type="OrthoDB" id="9783874at2"/>
<dbReference type="GO" id="GO:0042597">
    <property type="term" value="C:periplasmic space"/>
    <property type="evidence" value="ECO:0007669"/>
    <property type="project" value="UniProtKB-ARBA"/>
</dbReference>
<evidence type="ECO:0000313" key="8">
    <source>
        <dbReference type="Proteomes" id="UP000290365"/>
    </source>
</evidence>
<dbReference type="InterPro" id="IPR030678">
    <property type="entry name" value="Peptide/Ni-bd"/>
</dbReference>
<dbReference type="GO" id="GO:0015833">
    <property type="term" value="P:peptide transport"/>
    <property type="evidence" value="ECO:0007669"/>
    <property type="project" value="TreeGrafter"/>
</dbReference>
<keyword evidence="8" id="KW-1185">Reference proteome</keyword>
<feature type="domain" description="Solute-binding protein family 5" evidence="6">
    <location>
        <begin position="90"/>
        <end position="474"/>
    </location>
</feature>
<dbReference type="GO" id="GO:0030313">
    <property type="term" value="C:cell envelope"/>
    <property type="evidence" value="ECO:0007669"/>
    <property type="project" value="UniProtKB-SubCell"/>
</dbReference>
<accession>A0A4V0YYM8</accession>
<evidence type="ECO:0000256" key="3">
    <source>
        <dbReference type="ARBA" id="ARBA00022448"/>
    </source>
</evidence>
<evidence type="ECO:0000313" key="7">
    <source>
        <dbReference type="EMBL" id="QBD76771.1"/>
    </source>
</evidence>
<dbReference type="Proteomes" id="UP000290365">
    <property type="component" value="Chromosome"/>
</dbReference>
<organism evidence="7 8">
    <name type="scientific">Ktedonosporobacter rubrisoli</name>
    <dbReference type="NCBI Taxonomy" id="2509675"/>
    <lineage>
        <taxon>Bacteria</taxon>
        <taxon>Bacillati</taxon>
        <taxon>Chloroflexota</taxon>
        <taxon>Ktedonobacteria</taxon>
        <taxon>Ktedonobacterales</taxon>
        <taxon>Ktedonosporobacteraceae</taxon>
        <taxon>Ktedonosporobacter</taxon>
    </lineage>
</organism>
<reference evidence="7 8" key="1">
    <citation type="submission" date="2019-01" db="EMBL/GenBank/DDBJ databases">
        <title>Ktedonosporobacter rubrisoli SCAWS-G2.</title>
        <authorList>
            <person name="Huang Y."/>
            <person name="Yan B."/>
        </authorList>
    </citation>
    <scope>NUCLEOTIDE SEQUENCE [LARGE SCALE GENOMIC DNA]</scope>
    <source>
        <strain evidence="7 8">SCAWS-G2</strain>
    </source>
</reference>
<evidence type="ECO:0000256" key="5">
    <source>
        <dbReference type="SAM" id="SignalP"/>
    </source>
</evidence>
<name>A0A4V0YYM8_KTERU</name>
<dbReference type="Gene3D" id="3.10.105.10">
    <property type="entry name" value="Dipeptide-binding Protein, Domain 3"/>
    <property type="match status" value="1"/>
</dbReference>
<dbReference type="PANTHER" id="PTHR30290:SF10">
    <property type="entry name" value="PERIPLASMIC OLIGOPEPTIDE-BINDING PROTEIN-RELATED"/>
    <property type="match status" value="1"/>
</dbReference>
<dbReference type="KEGG" id="kbs:EPA93_12445"/>
<dbReference type="Gene3D" id="3.90.76.10">
    <property type="entry name" value="Dipeptide-binding Protein, Domain 1"/>
    <property type="match status" value="1"/>
</dbReference>
<dbReference type="PROSITE" id="PS51257">
    <property type="entry name" value="PROKAR_LIPOPROTEIN"/>
    <property type="match status" value="1"/>
</dbReference>
<evidence type="ECO:0000256" key="2">
    <source>
        <dbReference type="ARBA" id="ARBA00005695"/>
    </source>
</evidence>
<dbReference type="Pfam" id="PF00496">
    <property type="entry name" value="SBP_bac_5"/>
    <property type="match status" value="1"/>
</dbReference>
<comment type="similarity">
    <text evidence="2">Belongs to the bacterial solute-binding protein 5 family.</text>
</comment>
<dbReference type="Gene3D" id="3.40.190.10">
    <property type="entry name" value="Periplasmic binding protein-like II"/>
    <property type="match status" value="1"/>
</dbReference>
<gene>
    <name evidence="7" type="ORF">EPA93_12445</name>
</gene>
<dbReference type="AlphaFoldDB" id="A0A4V0YYM8"/>
<sequence length="569" mass="61897">MQRHTISRMLLLSSLLCLFALLVTACASGAPQSSSNNSTKALADKQIFRYPIGSSDFGTLDPALASLNIDINAIEMVFTGLVAIKGDGSVVDQMAASHSISSDGLTYTFTLKPNLKFSDGTPLTAHDIVWSINRALSPATKSPTASYLEPIKDWEKMVTGKINTLIGDSLIAKDDNTVVIVLGHPAAYFLTPFAIVTALTVNKKLLDKYGNTWTDHLQEGAGAGPFMVQSYDHNKGLSLVPNPNYYGPKPKLQKVELLRSGDINTTYKTYQTGQLDYAAVPTVQLASAEKRNDYHSSPALAIVFIAMNYLAKPFDNIKIRQALALAVNKDLIAQNVLHGSVIPTNHLMPEGVPGYDKNLTGPAGVASTKGDQEKAKQLLQEGMKEAGYSSISQLPLLKLAYFGDDSDFTNVVAVLAQQWQSVLGITVQTNAQNSDVIVQQIMNTTGNPGPLQMWQSEIGNYADPQGWLSFNFAKGAAFNTMNYGQNKSSDAAAQQAVQDELQKADVNLDPQARMRQYNEAEQKLVNDVGWLPLYQAATQALINPKLQNFTLQPLDVVAPDDWSNIYFVK</sequence>
<dbReference type="EMBL" id="CP035758">
    <property type="protein sequence ID" value="QBD76771.1"/>
    <property type="molecule type" value="Genomic_DNA"/>
</dbReference>
<dbReference type="PANTHER" id="PTHR30290">
    <property type="entry name" value="PERIPLASMIC BINDING COMPONENT OF ABC TRANSPORTER"/>
    <property type="match status" value="1"/>
</dbReference>
<dbReference type="GO" id="GO:0043190">
    <property type="term" value="C:ATP-binding cassette (ABC) transporter complex"/>
    <property type="evidence" value="ECO:0007669"/>
    <property type="project" value="InterPro"/>
</dbReference>
<evidence type="ECO:0000256" key="1">
    <source>
        <dbReference type="ARBA" id="ARBA00004196"/>
    </source>
</evidence>
<dbReference type="RefSeq" id="WP_129887835.1">
    <property type="nucleotide sequence ID" value="NZ_CP035758.1"/>
</dbReference>
<protein>
    <submittedName>
        <fullName evidence="7">Peptide ABC transporter substrate-binding protein</fullName>
    </submittedName>
</protein>
<dbReference type="InterPro" id="IPR000914">
    <property type="entry name" value="SBP_5_dom"/>
</dbReference>
<feature type="chain" id="PRO_5020301800" evidence="5">
    <location>
        <begin position="30"/>
        <end position="569"/>
    </location>
</feature>
<dbReference type="GO" id="GO:1904680">
    <property type="term" value="F:peptide transmembrane transporter activity"/>
    <property type="evidence" value="ECO:0007669"/>
    <property type="project" value="TreeGrafter"/>
</dbReference>
<proteinExistence type="inferred from homology"/>
<dbReference type="PIRSF" id="PIRSF002741">
    <property type="entry name" value="MppA"/>
    <property type="match status" value="1"/>
</dbReference>
<evidence type="ECO:0000256" key="4">
    <source>
        <dbReference type="ARBA" id="ARBA00022729"/>
    </source>
</evidence>
<keyword evidence="3" id="KW-0813">Transport</keyword>
<evidence type="ECO:0000259" key="6">
    <source>
        <dbReference type="Pfam" id="PF00496"/>
    </source>
</evidence>
<dbReference type="SUPFAM" id="SSF53850">
    <property type="entry name" value="Periplasmic binding protein-like II"/>
    <property type="match status" value="1"/>
</dbReference>
<feature type="signal peptide" evidence="5">
    <location>
        <begin position="1"/>
        <end position="29"/>
    </location>
</feature>
<dbReference type="InterPro" id="IPR039424">
    <property type="entry name" value="SBP_5"/>
</dbReference>
<dbReference type="CDD" id="cd08504">
    <property type="entry name" value="PBP2_OppA"/>
    <property type="match status" value="1"/>
</dbReference>